<proteinExistence type="predicted"/>
<evidence type="ECO:0000313" key="2">
    <source>
        <dbReference type="Proteomes" id="UP000298138"/>
    </source>
</evidence>
<dbReference type="InParanoid" id="A0A4S2N7U2"/>
<reference evidence="1 2" key="1">
    <citation type="submission" date="2019-04" db="EMBL/GenBank/DDBJ databases">
        <title>Comparative genomics and transcriptomics to analyze fruiting body development in filamentous ascomycetes.</title>
        <authorList>
            <consortium name="DOE Joint Genome Institute"/>
            <person name="Lutkenhaus R."/>
            <person name="Traeger S."/>
            <person name="Breuer J."/>
            <person name="Kuo A."/>
            <person name="Lipzen A."/>
            <person name="Pangilinan J."/>
            <person name="Dilworth D."/>
            <person name="Sandor L."/>
            <person name="Poggeler S."/>
            <person name="Barry K."/>
            <person name="Grigoriev I.V."/>
            <person name="Nowrousian M."/>
        </authorList>
    </citation>
    <scope>NUCLEOTIDE SEQUENCE [LARGE SCALE GENOMIC DNA]</scope>
    <source>
        <strain evidence="1 2">CBS 389.68</strain>
    </source>
</reference>
<dbReference type="Proteomes" id="UP000298138">
    <property type="component" value="Unassembled WGS sequence"/>
</dbReference>
<dbReference type="EMBL" id="ML220112">
    <property type="protein sequence ID" value="TGZ85333.1"/>
    <property type="molecule type" value="Genomic_DNA"/>
</dbReference>
<organism evidence="1 2">
    <name type="scientific">Ascodesmis nigricans</name>
    <dbReference type="NCBI Taxonomy" id="341454"/>
    <lineage>
        <taxon>Eukaryota</taxon>
        <taxon>Fungi</taxon>
        <taxon>Dikarya</taxon>
        <taxon>Ascomycota</taxon>
        <taxon>Pezizomycotina</taxon>
        <taxon>Pezizomycetes</taxon>
        <taxon>Pezizales</taxon>
        <taxon>Ascodesmidaceae</taxon>
        <taxon>Ascodesmis</taxon>
    </lineage>
</organism>
<sequence length="98" mass="10598">MSSPLLSTTSLLALTPFTTDSITDQILTALRISTTININININSDAHQQSPDSGSVMDIDSNKDQLGELDAQNGYISRNGVLLVSERRGMKLDVCTIM</sequence>
<keyword evidence="2" id="KW-1185">Reference proteome</keyword>
<accession>A0A4S2N7U2</accession>
<protein>
    <submittedName>
        <fullName evidence="1">Uncharacterized protein</fullName>
    </submittedName>
</protein>
<name>A0A4S2N7U2_9PEZI</name>
<gene>
    <name evidence="1" type="ORF">EX30DRAFT_337700</name>
</gene>
<evidence type="ECO:0000313" key="1">
    <source>
        <dbReference type="EMBL" id="TGZ85333.1"/>
    </source>
</evidence>
<dbReference type="AlphaFoldDB" id="A0A4S2N7U2"/>